<keyword evidence="10" id="KW-1185">Reference proteome</keyword>
<evidence type="ECO:0000256" key="2">
    <source>
        <dbReference type="ARBA" id="ARBA00007210"/>
    </source>
</evidence>
<dbReference type="SUPFAM" id="SSF50729">
    <property type="entry name" value="PH domain-like"/>
    <property type="match status" value="1"/>
</dbReference>
<dbReference type="GO" id="GO:0030133">
    <property type="term" value="C:transport vesicle"/>
    <property type="evidence" value="ECO:0007669"/>
    <property type="project" value="UniProtKB-SubCell"/>
</dbReference>
<dbReference type="InterPro" id="IPR032403">
    <property type="entry name" value="Exo84_C"/>
</dbReference>
<keyword evidence="4" id="KW-0813">Transport</keyword>
<sequence length="738" mass="83034">MSTTLVPSDGVGSIQDFAFPSFHLPKSVMSGSNLKGSESIGSSLRTQRPNTFYENQNHQSKPTNASQNLLNEQTSKTRTGGNSKVKSVEKKPSSSQINQIPRQRQRKIQNEKTKIGVALLNKRQSVSYGAANARNKSSIVPPLPNHVNTPSTLYRLTSNIKNQSDQFNQSSNSILDLETLSKPNFDPENFIKIYLSAIAGGASDPQTLNSLKQSLRSTQSSTNRELQENTYKNYGAFVVISKEIATLENEMLELKIVLEEFKTLPNDLNMGLSPIEDNNGETKRKVFRNSIADVNALYKSQLESLWERVEGSQKFLAILPGRHIISESKTFIELHPITYQPKQALHLFLLNDSLLLAIQKRSAMGSNKVKLIAERCFNLPQISIIDLTDAPNLNNAIQIKSSGEKVILRTESNQEKRNLLNSFRKVTQELARKKRKQSIMAVEQRAPASEFIGGKLVSRGLSSQWARPNSHGLQPNKILGFGKDDKDLSWIGDLSDELAVAIACREFNEAIELIEKAKTILTQLPSNEKVLMSGLGSPSTPVGMDSYHILKHKIEEKSKEILDSLLEDLLNSSIKKSQLCQISKWIAKLSGGIDLAGFNHERAKQNFLSMRSKLVKKQIRNIDFDNDLISWISKSSFVLFSLIKNTCEWYMTAFKDNQMKSGFVKWAIEQIESVGKIFKIQIYNNQNNQDHDDEKIEEEIIQDAVRVIKLHGEMLKEVGLNFNFLLNNLLKKESNQKT</sequence>
<keyword evidence="5" id="KW-0268">Exocytosis</keyword>
<dbReference type="Proteomes" id="UP000765509">
    <property type="component" value="Unassembled WGS sequence"/>
</dbReference>
<dbReference type="PANTHER" id="PTHR21426:SF12">
    <property type="entry name" value="EXOCYST COMPLEX COMPONENT 8"/>
    <property type="match status" value="1"/>
</dbReference>
<name>A0A9Q3CSE4_9BASI</name>
<dbReference type="PANTHER" id="PTHR21426">
    <property type="entry name" value="EXOCYST COMPLEX COMPONENT 8"/>
    <property type="match status" value="1"/>
</dbReference>
<feature type="region of interest" description="Disordered" evidence="7">
    <location>
        <begin position="53"/>
        <end position="107"/>
    </location>
</feature>
<comment type="subcellular location">
    <subcellularLocation>
        <location evidence="1">Cytoplasmic vesicle</location>
        <location evidence="1">Secretory vesicle</location>
    </subcellularLocation>
</comment>
<dbReference type="InterPro" id="IPR042560">
    <property type="entry name" value="Exo84_C_2"/>
</dbReference>
<evidence type="ECO:0000256" key="5">
    <source>
        <dbReference type="ARBA" id="ARBA00022483"/>
    </source>
</evidence>
<dbReference type="GO" id="GO:0006887">
    <property type="term" value="P:exocytosis"/>
    <property type="evidence" value="ECO:0007669"/>
    <property type="project" value="UniProtKB-KW"/>
</dbReference>
<accession>A0A9Q3CSE4</accession>
<comment type="caution">
    <text evidence="9">The sequence shown here is derived from an EMBL/GenBank/DDBJ whole genome shotgun (WGS) entry which is preliminary data.</text>
</comment>
<evidence type="ECO:0000256" key="1">
    <source>
        <dbReference type="ARBA" id="ARBA00004398"/>
    </source>
</evidence>
<dbReference type="EMBL" id="AVOT02009933">
    <property type="protein sequence ID" value="MBW0489123.1"/>
    <property type="molecule type" value="Genomic_DNA"/>
</dbReference>
<keyword evidence="6" id="KW-0653">Protein transport</keyword>
<dbReference type="InterPro" id="IPR033961">
    <property type="entry name" value="Exo84"/>
</dbReference>
<protein>
    <recommendedName>
        <fullName evidence="3">Exocyst complex component EXO84</fullName>
    </recommendedName>
</protein>
<evidence type="ECO:0000259" key="8">
    <source>
        <dbReference type="Pfam" id="PF16528"/>
    </source>
</evidence>
<comment type="similarity">
    <text evidence="2">Belongs to the EXO84 family.</text>
</comment>
<dbReference type="Gene3D" id="2.30.29.30">
    <property type="entry name" value="Pleckstrin-homology domain (PH domain)/Phosphotyrosine-binding domain (PTB)"/>
    <property type="match status" value="1"/>
</dbReference>
<evidence type="ECO:0000256" key="7">
    <source>
        <dbReference type="SAM" id="MobiDB-lite"/>
    </source>
</evidence>
<evidence type="ECO:0000313" key="10">
    <source>
        <dbReference type="Proteomes" id="UP000765509"/>
    </source>
</evidence>
<dbReference type="InterPro" id="IPR011993">
    <property type="entry name" value="PH-like_dom_sf"/>
</dbReference>
<dbReference type="SUPFAM" id="SSF74788">
    <property type="entry name" value="Cullin repeat-like"/>
    <property type="match status" value="1"/>
</dbReference>
<dbReference type="OrthoDB" id="642193at2759"/>
<dbReference type="Pfam" id="PF25345">
    <property type="entry name" value="PH_EXO84"/>
    <property type="match status" value="1"/>
</dbReference>
<dbReference type="GO" id="GO:0000145">
    <property type="term" value="C:exocyst"/>
    <property type="evidence" value="ECO:0007669"/>
    <property type="project" value="InterPro"/>
</dbReference>
<dbReference type="AlphaFoldDB" id="A0A9Q3CSE4"/>
<dbReference type="Gene3D" id="1.20.58.1220">
    <property type="entry name" value="Exo84p, C-terminal helical domain"/>
    <property type="match status" value="1"/>
</dbReference>
<dbReference type="Pfam" id="PF08700">
    <property type="entry name" value="VPS51_Exo84_N"/>
    <property type="match status" value="1"/>
</dbReference>
<organism evidence="9 10">
    <name type="scientific">Austropuccinia psidii MF-1</name>
    <dbReference type="NCBI Taxonomy" id="1389203"/>
    <lineage>
        <taxon>Eukaryota</taxon>
        <taxon>Fungi</taxon>
        <taxon>Dikarya</taxon>
        <taxon>Basidiomycota</taxon>
        <taxon>Pucciniomycotina</taxon>
        <taxon>Pucciniomycetes</taxon>
        <taxon>Pucciniales</taxon>
        <taxon>Sphaerophragmiaceae</taxon>
        <taxon>Austropuccinia</taxon>
    </lineage>
</organism>
<feature type="compositionally biased region" description="Polar residues" evidence="7">
    <location>
        <begin position="53"/>
        <end position="82"/>
    </location>
</feature>
<dbReference type="InterPro" id="IPR042561">
    <property type="entry name" value="Exo84_C_1"/>
</dbReference>
<dbReference type="GO" id="GO:0015031">
    <property type="term" value="P:protein transport"/>
    <property type="evidence" value="ECO:0007669"/>
    <property type="project" value="UniProtKB-KW"/>
</dbReference>
<dbReference type="Pfam" id="PF16528">
    <property type="entry name" value="Exo84_C"/>
    <property type="match status" value="1"/>
</dbReference>
<dbReference type="Gene3D" id="1.20.58.1210">
    <property type="entry name" value="Exo84p, N-terminal helical domain"/>
    <property type="match status" value="1"/>
</dbReference>
<evidence type="ECO:0000256" key="6">
    <source>
        <dbReference type="ARBA" id="ARBA00022927"/>
    </source>
</evidence>
<evidence type="ECO:0000256" key="4">
    <source>
        <dbReference type="ARBA" id="ARBA00022448"/>
    </source>
</evidence>
<feature type="domain" description="Exocyst component Exo84 C-terminal" evidence="8">
    <location>
        <begin position="490"/>
        <end position="722"/>
    </location>
</feature>
<dbReference type="GO" id="GO:0006893">
    <property type="term" value="P:Golgi to plasma membrane transport"/>
    <property type="evidence" value="ECO:0007669"/>
    <property type="project" value="TreeGrafter"/>
</dbReference>
<reference evidence="9" key="1">
    <citation type="submission" date="2021-03" db="EMBL/GenBank/DDBJ databases">
        <title>Draft genome sequence of rust myrtle Austropuccinia psidii MF-1, a brazilian biotype.</title>
        <authorList>
            <person name="Quecine M.C."/>
            <person name="Pachon D.M.R."/>
            <person name="Bonatelli M.L."/>
            <person name="Correr F.H."/>
            <person name="Franceschini L.M."/>
            <person name="Leite T.F."/>
            <person name="Margarido G.R.A."/>
            <person name="Almeida C.A."/>
            <person name="Ferrarezi J.A."/>
            <person name="Labate C.A."/>
        </authorList>
    </citation>
    <scope>NUCLEOTIDE SEQUENCE</scope>
    <source>
        <strain evidence="9">MF-1</strain>
    </source>
</reference>
<proteinExistence type="inferred from homology"/>
<evidence type="ECO:0000313" key="9">
    <source>
        <dbReference type="EMBL" id="MBW0489123.1"/>
    </source>
</evidence>
<dbReference type="InterPro" id="IPR016159">
    <property type="entry name" value="Cullin_repeat-like_dom_sf"/>
</dbReference>
<gene>
    <name evidence="9" type="ORF">O181_028838</name>
</gene>
<evidence type="ECO:0000256" key="3">
    <source>
        <dbReference type="ARBA" id="ARBA00021269"/>
    </source>
</evidence>